<feature type="domain" description="VWFA" evidence="1">
    <location>
        <begin position="153"/>
        <end position="347"/>
    </location>
</feature>
<dbReference type="Proteomes" id="UP000594342">
    <property type="component" value="Unassembled WGS sequence"/>
</dbReference>
<evidence type="ECO:0000313" key="2">
    <source>
        <dbReference type="EMBL" id="VBB18610.1"/>
    </source>
</evidence>
<dbReference type="SUPFAM" id="SSF57850">
    <property type="entry name" value="RING/U-box"/>
    <property type="match status" value="1"/>
</dbReference>
<comment type="caution">
    <text evidence="2">The sequence shown here is derived from an EMBL/GenBank/DDBJ whole genome shotgun (WGS) entry which is preliminary data.</text>
</comment>
<keyword evidence="3" id="KW-1185">Reference proteome</keyword>
<dbReference type="InterPro" id="IPR051266">
    <property type="entry name" value="CLCR"/>
</dbReference>
<dbReference type="GO" id="GO:0016539">
    <property type="term" value="P:intein-mediated protein splicing"/>
    <property type="evidence" value="ECO:0007669"/>
    <property type="project" value="InterPro"/>
</dbReference>
<dbReference type="PANTHER" id="PTHR10579:SF156">
    <property type="entry name" value="VWFA DOMAIN-CONTAINING PROTEIN"/>
    <property type="match status" value="1"/>
</dbReference>
<dbReference type="CDD" id="cd00081">
    <property type="entry name" value="Hint"/>
    <property type="match status" value="1"/>
</dbReference>
<dbReference type="GO" id="GO:0016567">
    <property type="term" value="P:protein ubiquitination"/>
    <property type="evidence" value="ECO:0007669"/>
    <property type="project" value="InterPro"/>
</dbReference>
<dbReference type="InterPro" id="IPR036465">
    <property type="entry name" value="vWFA_dom_sf"/>
</dbReference>
<dbReference type="PROSITE" id="PS50234">
    <property type="entry name" value="VWFA"/>
    <property type="match status" value="1"/>
</dbReference>
<dbReference type="Pfam" id="PF14624">
    <property type="entry name" value="Vwaint"/>
    <property type="match status" value="1"/>
</dbReference>
<dbReference type="PANTHER" id="PTHR10579">
    <property type="entry name" value="CALCIUM-ACTIVATED CHLORIDE CHANNEL REGULATOR"/>
    <property type="match status" value="1"/>
</dbReference>
<dbReference type="GO" id="GO:0004842">
    <property type="term" value="F:ubiquitin-protein transferase activity"/>
    <property type="evidence" value="ECO:0007669"/>
    <property type="project" value="InterPro"/>
</dbReference>
<dbReference type="Pfam" id="PF14623">
    <property type="entry name" value="Vint"/>
    <property type="match status" value="1"/>
</dbReference>
<dbReference type="Gene3D" id="3.40.50.410">
    <property type="entry name" value="von Willebrand factor, type A domain"/>
    <property type="match status" value="1"/>
</dbReference>
<dbReference type="EMBL" id="UPSH01000001">
    <property type="protein sequence ID" value="VBB18610.1"/>
    <property type="molecule type" value="Genomic_DNA"/>
</dbReference>
<dbReference type="SMART" id="SM00327">
    <property type="entry name" value="VWA"/>
    <property type="match status" value="1"/>
</dbReference>
<dbReference type="InterPro" id="IPR006141">
    <property type="entry name" value="Intein_N"/>
</dbReference>
<dbReference type="Pfam" id="PF04564">
    <property type="entry name" value="U-box"/>
    <property type="match status" value="1"/>
</dbReference>
<name>A0A5K0UA91_9VIRU</name>
<sequence>MTSLKDLKESITDSVTFEVFVDPYGLPCGHTYSKSVLDGLIATRGYNSAKCPQCRNPFTETTMKPNFTLRATIPATLKMIEQLEQQEQVQELLQQEAMTREAGLSQAQGSGSGSGAPVAPIAPYKPSLSVMSAKGYNMITVGSPDGKSTVPVDLVICVDVSGSMSEAVTRKGEHGEDIDDGFSTLDIVKHAAKALIKGMRPQDRVGIVSFSADAQTVLSMTVMTEENKRVATEKISGLSPDGHTNLWAGIESSLNMLRSLPLNMHRASYVCLLTDGVPTASCAPTIGYKKALARYQDKYPTFKCTLNTIGFGYNLDSTLLDELSQQMNGSYLFVPDGTLVGTVFTHIGANAAVNVGSNAVLKIAFSDEKDVQTVLDDQDTDIDTCYTWSRSSDELQIHLGNINYGQNRTICIPGTTKPVAIMLTYTNNETHAEDSVSIDAVTIRAASTFAENVEVKAQLLRQIIVSNVRRSMNMATCGDLEGAQKNIDQTMKKKMTPLGISTGTVCADIMKDMSGQIAEAFSRKDWYVRWGRHYLPSLVRAHITQQCNNFKDPGVQSLGGKLFQTTRDTIDDLFNTLPQPQTSRRVIYNSYVPVAPVQMSSYNSSSGPCFRGDSLVSMYDGTLKRVDQINAGDKIVYEDREFEVQFVVKTKCAGNSSSFVRVVKKGVAKPLHITPNHPVYIERSDEKGTVIREWCRPADLAGSTIGDLQFSDIFEEECEHVYTFAVKGGFAINIGGVTCVTLGHGLKGNFHIEHPFYGTSAIIDALKSVTGRDSGGVLLEVGAVLRDSNTSWVVGFDSNKVKAF</sequence>
<dbReference type="Pfam" id="PF13519">
    <property type="entry name" value="VWA_2"/>
    <property type="match status" value="1"/>
</dbReference>
<gene>
    <name evidence="2" type="ORF">YASMINEVIRUS_1073</name>
</gene>
<dbReference type="InterPro" id="IPR003613">
    <property type="entry name" value="Ubox_domain"/>
</dbReference>
<dbReference type="InterPro" id="IPR036844">
    <property type="entry name" value="Hint_dom_sf"/>
</dbReference>
<proteinExistence type="predicted"/>
<dbReference type="Gene3D" id="3.30.40.10">
    <property type="entry name" value="Zinc/RING finger domain, C3HC4 (zinc finger)"/>
    <property type="match status" value="1"/>
</dbReference>
<dbReference type="InterPro" id="IPR032838">
    <property type="entry name" value="Vwaint_dom"/>
</dbReference>
<dbReference type="InterPro" id="IPR013083">
    <property type="entry name" value="Znf_RING/FYVE/PHD"/>
</dbReference>
<dbReference type="Gene3D" id="2.170.16.10">
    <property type="entry name" value="Hedgehog/Intein (Hint) domain"/>
    <property type="match status" value="1"/>
</dbReference>
<dbReference type="SUPFAM" id="SSF53300">
    <property type="entry name" value="vWA-like"/>
    <property type="match status" value="1"/>
</dbReference>
<protein>
    <submittedName>
        <fullName evidence="2">von willebrand factor type A domain protein, putative</fullName>
    </submittedName>
</protein>
<dbReference type="PROSITE" id="PS50817">
    <property type="entry name" value="INTEIN_N_TER"/>
    <property type="match status" value="1"/>
</dbReference>
<dbReference type="InterPro" id="IPR002035">
    <property type="entry name" value="VWF_A"/>
</dbReference>
<evidence type="ECO:0000313" key="3">
    <source>
        <dbReference type="Proteomes" id="UP000594342"/>
    </source>
</evidence>
<dbReference type="InterPro" id="IPR039510">
    <property type="entry name" value="Vint_dom"/>
</dbReference>
<accession>A0A5K0UA91</accession>
<evidence type="ECO:0000259" key="1">
    <source>
        <dbReference type="PROSITE" id="PS50234"/>
    </source>
</evidence>
<organism evidence="2 3">
    <name type="scientific">Yasminevirus sp. GU-2018</name>
    <dbReference type="NCBI Taxonomy" id="2420051"/>
    <lineage>
        <taxon>Viruses</taxon>
        <taxon>Varidnaviria</taxon>
        <taxon>Bamfordvirae</taxon>
        <taxon>Nucleocytoviricota</taxon>
        <taxon>Megaviricetes</taxon>
        <taxon>Imitervirales</taxon>
        <taxon>Mimiviridae</taxon>
        <taxon>Klosneuvirinae</taxon>
        <taxon>Yasminevirus</taxon>
        <taxon>Yasminevirus saudimassiliense</taxon>
    </lineage>
</organism>
<dbReference type="SUPFAM" id="SSF51294">
    <property type="entry name" value="Hedgehog/intein (Hint) domain"/>
    <property type="match status" value="1"/>
</dbReference>
<reference evidence="2 3" key="1">
    <citation type="submission" date="2018-10" db="EMBL/GenBank/DDBJ databases">
        <authorList>
            <consortium name="IHU Genomes"/>
        </authorList>
    </citation>
    <scope>NUCLEOTIDE SEQUENCE [LARGE SCALE GENOMIC DNA]</scope>
    <source>
        <strain evidence="2 3">A1</strain>
    </source>
</reference>